<protein>
    <submittedName>
        <fullName evidence="2">Uncharacterized protein</fullName>
    </submittedName>
</protein>
<keyword evidence="3" id="KW-1185">Reference proteome</keyword>
<comment type="caution">
    <text evidence="2">The sequence shown here is derived from an EMBL/GenBank/DDBJ whole genome shotgun (WGS) entry which is preliminary data.</text>
</comment>
<evidence type="ECO:0000256" key="1">
    <source>
        <dbReference type="SAM" id="MobiDB-lite"/>
    </source>
</evidence>
<organism evidence="2 3">
    <name type="scientific">Massilia agrisoli</name>
    <dbReference type="NCBI Taxonomy" id="2892444"/>
    <lineage>
        <taxon>Bacteria</taxon>
        <taxon>Pseudomonadati</taxon>
        <taxon>Pseudomonadota</taxon>
        <taxon>Betaproteobacteria</taxon>
        <taxon>Burkholderiales</taxon>
        <taxon>Oxalobacteraceae</taxon>
        <taxon>Telluria group</taxon>
        <taxon>Massilia</taxon>
    </lineage>
</organism>
<proteinExistence type="predicted"/>
<accession>A0ABS8IT13</accession>
<feature type="region of interest" description="Disordered" evidence="1">
    <location>
        <begin position="1"/>
        <end position="75"/>
    </location>
</feature>
<reference evidence="2 3" key="1">
    <citation type="submission" date="2021-11" db="EMBL/GenBank/DDBJ databases">
        <authorList>
            <person name="Huq M.A."/>
        </authorList>
    </citation>
    <scope>NUCLEOTIDE SEQUENCE [LARGE SCALE GENOMIC DNA]</scope>
    <source>
        <strain evidence="2 3">MAHUQ-52</strain>
    </source>
</reference>
<dbReference type="RefSeq" id="WP_229432692.1">
    <property type="nucleotide sequence ID" value="NZ_JAJHPV010000013.1"/>
</dbReference>
<feature type="compositionally biased region" description="Basic and acidic residues" evidence="1">
    <location>
        <begin position="1"/>
        <end position="10"/>
    </location>
</feature>
<sequence>MNEQDPDRRKMQPPIPSHMPDTVKPGDENKVAGDDPVPGLDPGEAPAGSPGLGSGHAIDEGVGGAGLGKKPGERG</sequence>
<gene>
    <name evidence="2" type="ORF">LMJ30_12635</name>
</gene>
<name>A0ABS8IT13_9BURK</name>
<evidence type="ECO:0000313" key="3">
    <source>
        <dbReference type="Proteomes" id="UP001198701"/>
    </source>
</evidence>
<feature type="compositionally biased region" description="Basic and acidic residues" evidence="1">
    <location>
        <begin position="24"/>
        <end position="33"/>
    </location>
</feature>
<evidence type="ECO:0000313" key="2">
    <source>
        <dbReference type="EMBL" id="MCC6071807.1"/>
    </source>
</evidence>
<dbReference type="Proteomes" id="UP001198701">
    <property type="component" value="Unassembled WGS sequence"/>
</dbReference>
<dbReference type="EMBL" id="JAJHPV010000013">
    <property type="protein sequence ID" value="MCC6071807.1"/>
    <property type="molecule type" value="Genomic_DNA"/>
</dbReference>